<evidence type="ECO:0000256" key="1">
    <source>
        <dbReference type="ARBA" id="ARBA00022491"/>
    </source>
</evidence>
<gene>
    <name evidence="7" type="ORF">PJIAN_3502</name>
</gene>
<dbReference type="SUPFAM" id="SSF55729">
    <property type="entry name" value="Acyl-CoA N-acyltransferases (Nat)"/>
    <property type="match status" value="1"/>
</dbReference>
<evidence type="ECO:0000256" key="3">
    <source>
        <dbReference type="ARBA" id="ARBA00022679"/>
    </source>
</evidence>
<evidence type="ECO:0000256" key="2">
    <source>
        <dbReference type="ARBA" id="ARBA00022649"/>
    </source>
</evidence>
<keyword evidence="4" id="KW-0012">Acyltransferase</keyword>
<dbReference type="RefSeq" id="WP_068704133.1">
    <property type="nucleotide sequence ID" value="NZ_BDCR01000003.1"/>
</dbReference>
<evidence type="ECO:0000313" key="7">
    <source>
        <dbReference type="EMBL" id="GAT63187.1"/>
    </source>
</evidence>
<dbReference type="OrthoDB" id="9801191at2"/>
<dbReference type="EMBL" id="BDCR01000003">
    <property type="protein sequence ID" value="GAT63187.1"/>
    <property type="molecule type" value="Genomic_DNA"/>
</dbReference>
<feature type="domain" description="N-acetyltransferase" evidence="6">
    <location>
        <begin position="81"/>
        <end position="153"/>
    </location>
</feature>
<accession>A0A161LF82</accession>
<proteinExistence type="predicted"/>
<protein>
    <submittedName>
        <fullName evidence="7">Acetyltransferase (GNAT) family protein</fullName>
    </submittedName>
</protein>
<evidence type="ECO:0000256" key="5">
    <source>
        <dbReference type="ARBA" id="ARBA00049880"/>
    </source>
</evidence>
<evidence type="ECO:0000259" key="6">
    <source>
        <dbReference type="Pfam" id="PF00583"/>
    </source>
</evidence>
<dbReference type="GO" id="GO:0016747">
    <property type="term" value="F:acyltransferase activity, transferring groups other than amino-acyl groups"/>
    <property type="evidence" value="ECO:0007669"/>
    <property type="project" value="InterPro"/>
</dbReference>
<dbReference type="STRING" id="681398.PJIAN_3502"/>
<dbReference type="AlphaFoldDB" id="A0A161LF82"/>
<organism evidence="7 8">
    <name type="scientific">Paludibacter jiangxiensis</name>
    <dbReference type="NCBI Taxonomy" id="681398"/>
    <lineage>
        <taxon>Bacteria</taxon>
        <taxon>Pseudomonadati</taxon>
        <taxon>Bacteroidota</taxon>
        <taxon>Bacteroidia</taxon>
        <taxon>Bacteroidales</taxon>
        <taxon>Paludibacteraceae</taxon>
        <taxon>Paludibacter</taxon>
    </lineage>
</organism>
<dbReference type="Gene3D" id="3.40.630.30">
    <property type="match status" value="1"/>
</dbReference>
<sequence length="178" mass="20897">MDFSTCKMIRLTQDLQLKPFDCGREDVNSYLFDGAKSYDKQLLSVTYLIENADETIAFVALTNDRITLESTPITGRWKKYFFEYLPIGKKYISYPAVKMVQLGVSKYYQNQQVGTAVVDFVKRWLMTNRFTGCRFLTVEGIKESLPFYEKNGFYYITNDDVDSDARIMYYDLKRLEEL</sequence>
<comment type="catalytic activity">
    <reaction evidence="5">
        <text>glycyl-tRNA(Gly) + acetyl-CoA = N-acetylglycyl-tRNA(Gly) + CoA + H(+)</text>
        <dbReference type="Rhea" id="RHEA:81867"/>
        <dbReference type="Rhea" id="RHEA-COMP:9683"/>
        <dbReference type="Rhea" id="RHEA-COMP:19766"/>
        <dbReference type="ChEBI" id="CHEBI:15378"/>
        <dbReference type="ChEBI" id="CHEBI:57287"/>
        <dbReference type="ChEBI" id="CHEBI:57288"/>
        <dbReference type="ChEBI" id="CHEBI:78522"/>
        <dbReference type="ChEBI" id="CHEBI:232036"/>
    </reaction>
</comment>
<reference evidence="8" key="1">
    <citation type="submission" date="2016-04" db="EMBL/GenBank/DDBJ databases">
        <title>Draft genome sequence of Paludibacter jiangxiensis strain NM7.</title>
        <authorList>
            <person name="Qiu Y."/>
            <person name="Matsuura N."/>
            <person name="Ohashi A."/>
            <person name="Tourlousse M.D."/>
            <person name="Sekiguchi Y."/>
        </authorList>
    </citation>
    <scope>NUCLEOTIDE SEQUENCE [LARGE SCALE GENOMIC DNA]</scope>
    <source>
        <strain evidence="8">NM7</strain>
    </source>
</reference>
<name>A0A161LF82_9BACT</name>
<keyword evidence="2" id="KW-1277">Toxin-antitoxin system</keyword>
<keyword evidence="1" id="KW-0678">Repressor</keyword>
<keyword evidence="8" id="KW-1185">Reference proteome</keyword>
<comment type="caution">
    <text evidence="7">The sequence shown here is derived from an EMBL/GenBank/DDBJ whole genome shotgun (WGS) entry which is preliminary data.</text>
</comment>
<dbReference type="PANTHER" id="PTHR36449:SF1">
    <property type="entry name" value="ACETYLTRANSFERASE"/>
    <property type="match status" value="1"/>
</dbReference>
<dbReference type="PANTHER" id="PTHR36449">
    <property type="entry name" value="ACETYLTRANSFERASE-RELATED"/>
    <property type="match status" value="1"/>
</dbReference>
<dbReference type="Proteomes" id="UP000076586">
    <property type="component" value="Unassembled WGS sequence"/>
</dbReference>
<evidence type="ECO:0000313" key="8">
    <source>
        <dbReference type="Proteomes" id="UP000076586"/>
    </source>
</evidence>
<dbReference type="Pfam" id="PF00583">
    <property type="entry name" value="Acetyltransf_1"/>
    <property type="match status" value="1"/>
</dbReference>
<dbReference type="InterPro" id="IPR016181">
    <property type="entry name" value="Acyl_CoA_acyltransferase"/>
</dbReference>
<reference evidence="8" key="2">
    <citation type="journal article" date="2017" name="Genome Announc.">
        <title>Draft genome sequence of Paludibacter jiangxiensis NM7(T), a propionate-producing fermentative bacterium.</title>
        <authorList>
            <person name="Qiu Y.-L."/>
            <person name="Tourlousse D.M."/>
            <person name="Matsuura N."/>
            <person name="Ohashi A."/>
            <person name="Sekiguchi Y."/>
        </authorList>
    </citation>
    <scope>NUCLEOTIDE SEQUENCE [LARGE SCALE GENOMIC DNA]</scope>
    <source>
        <strain evidence="8">NM7</strain>
    </source>
</reference>
<keyword evidence="3 7" id="KW-0808">Transferase</keyword>
<evidence type="ECO:0000256" key="4">
    <source>
        <dbReference type="ARBA" id="ARBA00023315"/>
    </source>
</evidence>
<dbReference type="InterPro" id="IPR000182">
    <property type="entry name" value="GNAT_dom"/>
</dbReference>